<dbReference type="InterPro" id="IPR027417">
    <property type="entry name" value="P-loop_NTPase"/>
</dbReference>
<organism evidence="3 4">
    <name type="scientific">Limnoraphis robusta CS-951</name>
    <dbReference type="NCBI Taxonomy" id="1637645"/>
    <lineage>
        <taxon>Bacteria</taxon>
        <taxon>Bacillati</taxon>
        <taxon>Cyanobacteriota</taxon>
        <taxon>Cyanophyceae</taxon>
        <taxon>Oscillatoriophycideae</taxon>
        <taxon>Oscillatoriales</taxon>
        <taxon>Sirenicapillariaceae</taxon>
        <taxon>Limnoraphis</taxon>
    </lineage>
</organism>
<dbReference type="AlphaFoldDB" id="A0A0F5YKG1"/>
<dbReference type="Pfam" id="PF05729">
    <property type="entry name" value="NACHT"/>
    <property type="match status" value="1"/>
</dbReference>
<dbReference type="SUPFAM" id="SSF52540">
    <property type="entry name" value="P-loop containing nucleoside triphosphate hydrolases"/>
    <property type="match status" value="1"/>
</dbReference>
<evidence type="ECO:0000313" key="4">
    <source>
        <dbReference type="Proteomes" id="UP000033607"/>
    </source>
</evidence>
<keyword evidence="1" id="KW-0812">Transmembrane</keyword>
<evidence type="ECO:0000313" key="3">
    <source>
        <dbReference type="EMBL" id="KKD38665.1"/>
    </source>
</evidence>
<dbReference type="Gene3D" id="3.40.50.300">
    <property type="entry name" value="P-loop containing nucleotide triphosphate hydrolases"/>
    <property type="match status" value="1"/>
</dbReference>
<proteinExistence type="predicted"/>
<protein>
    <recommendedName>
        <fullName evidence="2">NACHT domain-containing protein</fullName>
    </recommendedName>
</protein>
<feature type="transmembrane region" description="Helical" evidence="1">
    <location>
        <begin position="464"/>
        <end position="482"/>
    </location>
</feature>
<feature type="transmembrane region" description="Helical" evidence="1">
    <location>
        <begin position="488"/>
        <end position="507"/>
    </location>
</feature>
<feature type="domain" description="NACHT" evidence="2">
    <location>
        <begin position="90"/>
        <end position="240"/>
    </location>
</feature>
<dbReference type="OrthoDB" id="419058at2"/>
<reference evidence="3 4" key="1">
    <citation type="submission" date="2015-06" db="EMBL/GenBank/DDBJ databases">
        <title>Draft genome assembly of filamentous brackish cyanobacterium Limnoraphis robusta strain CS-951.</title>
        <authorList>
            <person name="Willis A."/>
            <person name="Parks M."/>
            <person name="Burford M.A."/>
        </authorList>
    </citation>
    <scope>NUCLEOTIDE SEQUENCE [LARGE SCALE GENOMIC DNA]</scope>
    <source>
        <strain evidence="3 4">CS-951</strain>
    </source>
</reference>
<feature type="transmembrane region" description="Helical" evidence="1">
    <location>
        <begin position="355"/>
        <end position="379"/>
    </location>
</feature>
<evidence type="ECO:0000256" key="1">
    <source>
        <dbReference type="SAM" id="Phobius"/>
    </source>
</evidence>
<keyword evidence="1" id="KW-1133">Transmembrane helix</keyword>
<dbReference type="Proteomes" id="UP000033607">
    <property type="component" value="Unassembled WGS sequence"/>
</dbReference>
<dbReference type="EMBL" id="LATL02000251">
    <property type="protein sequence ID" value="KKD38665.1"/>
    <property type="molecule type" value="Genomic_DNA"/>
</dbReference>
<comment type="caution">
    <text evidence="3">The sequence shown here is derived from an EMBL/GenBank/DDBJ whole genome shotgun (WGS) entry which is preliminary data.</text>
</comment>
<feature type="transmembrane region" description="Helical" evidence="1">
    <location>
        <begin position="391"/>
        <end position="413"/>
    </location>
</feature>
<accession>A0A0F5YKG1</accession>
<name>A0A0F5YKG1_9CYAN</name>
<dbReference type="PATRIC" id="fig|1637645.4.peg.4919"/>
<keyword evidence="1" id="KW-0472">Membrane</keyword>
<dbReference type="RefSeq" id="WP_046277926.1">
    <property type="nucleotide sequence ID" value="NZ_LATL02000251.1"/>
</dbReference>
<feature type="transmembrane region" description="Helical" evidence="1">
    <location>
        <begin position="419"/>
        <end position="452"/>
    </location>
</feature>
<sequence length="576" mass="66065">MTSTLPFAISKKRDRIQNKFLCRVETEVEKRLQQSLHNRIYIVLEKQENSEQVQFPSEIDIKTRKQLSSRLAKDTPIEQVFDRSDIAGRLLILGAPGSGKTTMLLKLAEWLVMRAKANPQLPIPILLNLSSWKDDNQSIKQWIISSLKLKYNVRQNIAKQWIEQGGILPLLDGLDELAEARQEKCVEKLNHFLHPDTCLGSVVVCSRIQEYQCYTTNLALNGSITLQPLTTEQVQDYVLKTEGKALWNNIKLGSGLLNLIRTPLFLNIIILSHEEISFGRWHQFESLEEKSNHLFEAYIRQMLKRRYSGKKKPYKDEDTIRWLAWLSKQLTRENQTDFSINTIQPTWLDSPLKRISYGIIFGIIYGSIFGLIHGLVVGFNSQLFGLLIVRLIQGSMFGLIFGLIYGLIVELIFGLISKLIYGVIFGLAVGLTVGVIVGSIPWLLVVGLIFGLIVGLDEELIVRLKRGLNIGLMAGLIFGLIFKLVGGLMVGLLVGLIFGLIFGLINLKYESRNTQRQGIWCFEHFSLRLVLYWSKNIPWNYSKFLNYGTERLFLKRMENRYQFIHDLLNKHFSNQY</sequence>
<dbReference type="InterPro" id="IPR007111">
    <property type="entry name" value="NACHT_NTPase"/>
</dbReference>
<evidence type="ECO:0000259" key="2">
    <source>
        <dbReference type="Pfam" id="PF05729"/>
    </source>
</evidence>
<gene>
    <name evidence="3" type="ORF">WN50_07635</name>
</gene>